<dbReference type="eggNOG" id="ENOG502S3QY">
    <property type="taxonomic scope" value="Eukaryota"/>
</dbReference>
<dbReference type="EMBL" id="GL888128">
    <property type="protein sequence ID" value="EGI66825.1"/>
    <property type="molecule type" value="Genomic_DNA"/>
</dbReference>
<name>F4WG58_ACREC</name>
<dbReference type="Proteomes" id="UP000007755">
    <property type="component" value="Unassembled WGS sequence"/>
</dbReference>
<proteinExistence type="predicted"/>
<dbReference type="STRING" id="103372.F4WG58"/>
<dbReference type="InParanoid" id="F4WG58"/>
<dbReference type="AlphaFoldDB" id="F4WG58"/>
<dbReference type="OrthoDB" id="8194914at2759"/>
<gene>
    <name evidence="1" type="ORF">G5I_04631</name>
</gene>
<reference evidence="1" key="1">
    <citation type="submission" date="2011-02" db="EMBL/GenBank/DDBJ databases">
        <title>The genome of the leaf-cutting ant Acromyrmex echinatior suggests key adaptations to social evolution and fungus farming.</title>
        <authorList>
            <person name="Nygaard S."/>
            <person name="Zhang G."/>
        </authorList>
    </citation>
    <scope>NUCLEOTIDE SEQUENCE</scope>
</reference>
<keyword evidence="2" id="KW-1185">Reference proteome</keyword>
<evidence type="ECO:0000313" key="1">
    <source>
        <dbReference type="EMBL" id="EGI66825.1"/>
    </source>
</evidence>
<evidence type="ECO:0000313" key="2">
    <source>
        <dbReference type="Proteomes" id="UP000007755"/>
    </source>
</evidence>
<organism evidence="2">
    <name type="scientific">Acromyrmex echinatior</name>
    <name type="common">Panamanian leafcutter ant</name>
    <name type="synonym">Acromyrmex octospinosus echinatior</name>
    <dbReference type="NCBI Taxonomy" id="103372"/>
    <lineage>
        <taxon>Eukaryota</taxon>
        <taxon>Metazoa</taxon>
        <taxon>Ecdysozoa</taxon>
        <taxon>Arthropoda</taxon>
        <taxon>Hexapoda</taxon>
        <taxon>Insecta</taxon>
        <taxon>Pterygota</taxon>
        <taxon>Neoptera</taxon>
        <taxon>Endopterygota</taxon>
        <taxon>Hymenoptera</taxon>
        <taxon>Apocrita</taxon>
        <taxon>Aculeata</taxon>
        <taxon>Formicoidea</taxon>
        <taxon>Formicidae</taxon>
        <taxon>Myrmicinae</taxon>
        <taxon>Acromyrmex</taxon>
    </lineage>
</organism>
<protein>
    <submittedName>
        <fullName evidence="1">Uncharacterized protein</fullName>
    </submittedName>
</protein>
<accession>F4WG58</accession>
<sequence>MVYESDFYTTRRPYTRPLVSSYTVSTEAKKQDYFPWEKVPFVPRPSLVPEPFTVWGRKKQDPRDEFYQYATLPDKEGVVRGKDVAKEDHIRQLVDRGAVSKVGLDAAAELATRGHVFEKGVLARPSSKVRHANTPATGRTKILLALQTPSWYRF</sequence>